<dbReference type="InterPro" id="IPR036397">
    <property type="entry name" value="RNaseH_sf"/>
</dbReference>
<protein>
    <submittedName>
        <fullName evidence="3">Reverse transcriptase</fullName>
    </submittedName>
</protein>
<dbReference type="GO" id="GO:0003676">
    <property type="term" value="F:nucleic acid binding"/>
    <property type="evidence" value="ECO:0007669"/>
    <property type="project" value="InterPro"/>
</dbReference>
<organism evidence="2 3">
    <name type="scientific">Steinernema glaseri</name>
    <dbReference type="NCBI Taxonomy" id="37863"/>
    <lineage>
        <taxon>Eukaryota</taxon>
        <taxon>Metazoa</taxon>
        <taxon>Ecdysozoa</taxon>
        <taxon>Nematoda</taxon>
        <taxon>Chromadorea</taxon>
        <taxon>Rhabditida</taxon>
        <taxon>Tylenchina</taxon>
        <taxon>Panagrolaimomorpha</taxon>
        <taxon>Strongyloidoidea</taxon>
        <taxon>Steinernematidae</taxon>
        <taxon>Steinernema</taxon>
    </lineage>
</organism>
<dbReference type="WBParaSite" id="L893_g18328.t1">
    <property type="protein sequence ID" value="L893_g18328.t1"/>
    <property type="gene ID" value="L893_g18328"/>
</dbReference>
<evidence type="ECO:0000256" key="1">
    <source>
        <dbReference type="SAM" id="MobiDB-lite"/>
    </source>
</evidence>
<keyword evidence="2" id="KW-1185">Reference proteome</keyword>
<sequence>MATGLFNKTEHTDQYHQWKPQSDGLRNLGNLREEVSRKRYTTLDSLEAALERAWKGISTRILTATTKNFKKRLEACIAADGGHFEQTL</sequence>
<feature type="region of interest" description="Disordered" evidence="1">
    <location>
        <begin position="1"/>
        <end position="23"/>
    </location>
</feature>
<proteinExistence type="predicted"/>
<accession>A0A1I7YQ37</accession>
<name>A0A1I7YQ37_9BILA</name>
<evidence type="ECO:0000313" key="3">
    <source>
        <dbReference type="WBParaSite" id="L893_g18328.t1"/>
    </source>
</evidence>
<evidence type="ECO:0000313" key="2">
    <source>
        <dbReference type="Proteomes" id="UP000095287"/>
    </source>
</evidence>
<dbReference type="Proteomes" id="UP000095287">
    <property type="component" value="Unplaced"/>
</dbReference>
<dbReference type="AlphaFoldDB" id="A0A1I7YQ37"/>
<reference evidence="3" key="1">
    <citation type="submission" date="2016-11" db="UniProtKB">
        <authorList>
            <consortium name="WormBaseParasite"/>
        </authorList>
    </citation>
    <scope>IDENTIFICATION</scope>
</reference>
<dbReference type="Gene3D" id="3.30.420.10">
    <property type="entry name" value="Ribonuclease H-like superfamily/Ribonuclease H"/>
    <property type="match status" value="1"/>
</dbReference>